<keyword evidence="2" id="KW-1185">Reference proteome</keyword>
<protein>
    <recommendedName>
        <fullName evidence="3">B box-type domain-containing protein</fullName>
    </recommendedName>
</protein>
<comment type="caution">
    <text evidence="1">The sequence shown here is derived from an EMBL/GenBank/DDBJ whole genome shotgun (WGS) entry which is preliminary data.</text>
</comment>
<organism evidence="1 2">
    <name type="scientific">Podospora aff. communis PSN243</name>
    <dbReference type="NCBI Taxonomy" id="3040156"/>
    <lineage>
        <taxon>Eukaryota</taxon>
        <taxon>Fungi</taxon>
        <taxon>Dikarya</taxon>
        <taxon>Ascomycota</taxon>
        <taxon>Pezizomycotina</taxon>
        <taxon>Sordariomycetes</taxon>
        <taxon>Sordariomycetidae</taxon>
        <taxon>Sordariales</taxon>
        <taxon>Podosporaceae</taxon>
        <taxon>Podospora</taxon>
    </lineage>
</organism>
<dbReference type="Proteomes" id="UP001321760">
    <property type="component" value="Unassembled WGS sequence"/>
</dbReference>
<reference evidence="1" key="1">
    <citation type="journal article" date="2023" name="Mol. Phylogenet. Evol.">
        <title>Genome-scale phylogeny and comparative genomics of the fungal order Sordariales.</title>
        <authorList>
            <person name="Hensen N."/>
            <person name="Bonometti L."/>
            <person name="Westerberg I."/>
            <person name="Brannstrom I.O."/>
            <person name="Guillou S."/>
            <person name="Cros-Aarteil S."/>
            <person name="Calhoun S."/>
            <person name="Haridas S."/>
            <person name="Kuo A."/>
            <person name="Mondo S."/>
            <person name="Pangilinan J."/>
            <person name="Riley R."/>
            <person name="LaButti K."/>
            <person name="Andreopoulos B."/>
            <person name="Lipzen A."/>
            <person name="Chen C."/>
            <person name="Yan M."/>
            <person name="Daum C."/>
            <person name="Ng V."/>
            <person name="Clum A."/>
            <person name="Steindorff A."/>
            <person name="Ohm R.A."/>
            <person name="Martin F."/>
            <person name="Silar P."/>
            <person name="Natvig D.O."/>
            <person name="Lalanne C."/>
            <person name="Gautier V."/>
            <person name="Ament-Velasquez S.L."/>
            <person name="Kruys A."/>
            <person name="Hutchinson M.I."/>
            <person name="Powell A.J."/>
            <person name="Barry K."/>
            <person name="Miller A.N."/>
            <person name="Grigoriev I.V."/>
            <person name="Debuchy R."/>
            <person name="Gladieux P."/>
            <person name="Hiltunen Thoren M."/>
            <person name="Johannesson H."/>
        </authorList>
    </citation>
    <scope>NUCLEOTIDE SEQUENCE</scope>
    <source>
        <strain evidence="1">PSN243</strain>
    </source>
</reference>
<evidence type="ECO:0000313" key="1">
    <source>
        <dbReference type="EMBL" id="KAK4443093.1"/>
    </source>
</evidence>
<name>A0AAV9G3L8_9PEZI</name>
<feature type="non-terminal residue" evidence="1">
    <location>
        <position position="406"/>
    </location>
</feature>
<dbReference type="EMBL" id="MU865999">
    <property type="protein sequence ID" value="KAK4443093.1"/>
    <property type="molecule type" value="Genomic_DNA"/>
</dbReference>
<gene>
    <name evidence="1" type="ORF">QBC34DRAFT_311656</name>
</gene>
<sequence>MEDCSEVESQADGPTRSCAGDSCGKDTRWMCSVCGEGFCDPCWDEHLPQLLKLNRKHEKVPIELFRRMNRIRERNRRLDGRTADYDRELHSKWFGFVRGDSSRHLSFGSTPRLATVMTECLTDDCPRKIPSIVSFLGQTGNMKLTWCIGAGSGKSTVIRMLIESHVEDDSDLSYWASPICSESGDPRPGTGDVQLFADPSTNLTPRPMIFADSEGLDGGEREPRAVLEVNRTNPITTNGNLRPVSAPSSEIWGRGNCVSDIMPKFLFSLSDTIVFVTKNPRNLHRVVSDKLIPWAHDALPARHIKPHLVILVNAQNSWADDQMSWEPGTATRNLLKSLDDGFSEAPHLQDVAQKVGRTGTARGPITTIHSLIKVLYASVTCIWLPRTSDYVRMDQQIRALYDALHK</sequence>
<evidence type="ECO:0008006" key="3">
    <source>
        <dbReference type="Google" id="ProtNLM"/>
    </source>
</evidence>
<dbReference type="AlphaFoldDB" id="A0AAV9G3L8"/>
<accession>A0AAV9G3L8</accession>
<evidence type="ECO:0000313" key="2">
    <source>
        <dbReference type="Proteomes" id="UP001321760"/>
    </source>
</evidence>
<proteinExistence type="predicted"/>
<dbReference type="CDD" id="cd19757">
    <property type="entry name" value="Bbox1"/>
    <property type="match status" value="1"/>
</dbReference>
<reference evidence="1" key="2">
    <citation type="submission" date="2023-05" db="EMBL/GenBank/DDBJ databases">
        <authorList>
            <consortium name="Lawrence Berkeley National Laboratory"/>
            <person name="Steindorff A."/>
            <person name="Hensen N."/>
            <person name="Bonometti L."/>
            <person name="Westerberg I."/>
            <person name="Brannstrom I.O."/>
            <person name="Guillou S."/>
            <person name="Cros-Aarteil S."/>
            <person name="Calhoun S."/>
            <person name="Haridas S."/>
            <person name="Kuo A."/>
            <person name="Mondo S."/>
            <person name="Pangilinan J."/>
            <person name="Riley R."/>
            <person name="Labutti K."/>
            <person name="Andreopoulos B."/>
            <person name="Lipzen A."/>
            <person name="Chen C."/>
            <person name="Yanf M."/>
            <person name="Daum C."/>
            <person name="Ng V."/>
            <person name="Clum A."/>
            <person name="Ohm R."/>
            <person name="Martin F."/>
            <person name="Silar P."/>
            <person name="Natvig D."/>
            <person name="Lalanne C."/>
            <person name="Gautier V."/>
            <person name="Ament-Velasquez S.L."/>
            <person name="Kruys A."/>
            <person name="Hutchinson M.I."/>
            <person name="Powell A.J."/>
            <person name="Barry K."/>
            <person name="Miller A.N."/>
            <person name="Grigoriev I.V."/>
            <person name="Debuchy R."/>
            <person name="Gladieux P."/>
            <person name="Thoren M.H."/>
            <person name="Johannesson H."/>
        </authorList>
    </citation>
    <scope>NUCLEOTIDE SEQUENCE</scope>
    <source>
        <strain evidence="1">PSN243</strain>
    </source>
</reference>